<dbReference type="InterPro" id="IPR009057">
    <property type="entry name" value="Homeodomain-like_sf"/>
</dbReference>
<name>A0ABZ2L9G1_9BACT</name>
<dbReference type="SUPFAM" id="SSF46689">
    <property type="entry name" value="Homeodomain-like"/>
    <property type="match status" value="1"/>
</dbReference>
<dbReference type="InterPro" id="IPR025996">
    <property type="entry name" value="MT1864/Rv1816-like_C"/>
</dbReference>
<evidence type="ECO:0000313" key="4">
    <source>
        <dbReference type="EMBL" id="WXB06970.1"/>
    </source>
</evidence>
<keyword evidence="5" id="KW-1185">Reference proteome</keyword>
<dbReference type="Gene3D" id="1.10.357.10">
    <property type="entry name" value="Tetracycline Repressor, domain 2"/>
    <property type="match status" value="1"/>
</dbReference>
<gene>
    <name evidence="4" type="ORF">LVJ94_06940</name>
</gene>
<sequence length="193" mass="21483">MAESQTAARIAFGRKKFLMKEGVEAVTVRRMADVVGTSSMAIHKHYVNREVLLNAIAGVSFEELGKAWSKPAEVVGFDERFAKLLDAFLDLALARPHLYTFLHTTRREEARCFPTDFRGCGSRTYSPIMRVIEQGIHEGLLRSDDALEVTLVFVSGVQGLVQLYQAGHISLSKQDFRAPCLRSVRRILDGVGA</sequence>
<dbReference type="RefSeq" id="WP_394836630.1">
    <property type="nucleotide sequence ID" value="NZ_CP089929.1"/>
</dbReference>
<accession>A0ABZ2L9G1</accession>
<evidence type="ECO:0000256" key="1">
    <source>
        <dbReference type="ARBA" id="ARBA00023015"/>
    </source>
</evidence>
<evidence type="ECO:0000259" key="3">
    <source>
        <dbReference type="Pfam" id="PF13305"/>
    </source>
</evidence>
<organism evidence="4 5">
    <name type="scientific">Pendulispora rubella</name>
    <dbReference type="NCBI Taxonomy" id="2741070"/>
    <lineage>
        <taxon>Bacteria</taxon>
        <taxon>Pseudomonadati</taxon>
        <taxon>Myxococcota</taxon>
        <taxon>Myxococcia</taxon>
        <taxon>Myxococcales</taxon>
        <taxon>Sorangiineae</taxon>
        <taxon>Pendulisporaceae</taxon>
        <taxon>Pendulispora</taxon>
    </lineage>
</organism>
<dbReference type="SUPFAM" id="SSF48498">
    <property type="entry name" value="Tetracyclin repressor-like, C-terminal domain"/>
    <property type="match status" value="1"/>
</dbReference>
<keyword evidence="1" id="KW-0805">Transcription regulation</keyword>
<feature type="domain" description="HTH-type transcriptional regulator MT1864/Rv1816-like C-terminal" evidence="3">
    <location>
        <begin position="82"/>
        <end position="175"/>
    </location>
</feature>
<dbReference type="EMBL" id="CP089983">
    <property type="protein sequence ID" value="WXB06970.1"/>
    <property type="molecule type" value="Genomic_DNA"/>
</dbReference>
<reference evidence="4" key="1">
    <citation type="submission" date="2021-12" db="EMBL/GenBank/DDBJ databases">
        <title>Discovery of the Pendulisporaceae a myxobacterial family with distinct sporulation behavior and unique specialized metabolism.</title>
        <authorList>
            <person name="Garcia R."/>
            <person name="Popoff A."/>
            <person name="Bader C.D."/>
            <person name="Loehr J."/>
            <person name="Walesch S."/>
            <person name="Walt C."/>
            <person name="Boldt J."/>
            <person name="Bunk B."/>
            <person name="Haeckl F.J.F.P.J."/>
            <person name="Gunesch A.P."/>
            <person name="Birkelbach J."/>
            <person name="Nuebel U."/>
            <person name="Pietschmann T."/>
            <person name="Bach T."/>
            <person name="Mueller R."/>
        </authorList>
    </citation>
    <scope>NUCLEOTIDE SEQUENCE</scope>
    <source>
        <strain evidence="4">MSr11367</strain>
    </source>
</reference>
<dbReference type="Proteomes" id="UP001374803">
    <property type="component" value="Chromosome"/>
</dbReference>
<keyword evidence="2" id="KW-0804">Transcription</keyword>
<evidence type="ECO:0000313" key="5">
    <source>
        <dbReference type="Proteomes" id="UP001374803"/>
    </source>
</evidence>
<protein>
    <submittedName>
        <fullName evidence="4">WHG domain-containing protein</fullName>
    </submittedName>
</protein>
<dbReference type="InterPro" id="IPR036271">
    <property type="entry name" value="Tet_transcr_reg_TetR-rel_C_sf"/>
</dbReference>
<evidence type="ECO:0000256" key="2">
    <source>
        <dbReference type="ARBA" id="ARBA00023163"/>
    </source>
</evidence>
<proteinExistence type="predicted"/>
<dbReference type="Pfam" id="PF13305">
    <property type="entry name" value="TetR_C_33"/>
    <property type="match status" value="1"/>
</dbReference>